<proteinExistence type="inferred from homology"/>
<name>A0A1B2HQ21_9PSEU</name>
<evidence type="ECO:0000313" key="7">
    <source>
        <dbReference type="EMBL" id="ANZ39818.1"/>
    </source>
</evidence>
<dbReference type="Pfam" id="PF00294">
    <property type="entry name" value="PfkB"/>
    <property type="match status" value="1"/>
</dbReference>
<dbReference type="InterPro" id="IPR011611">
    <property type="entry name" value="PfkB_dom"/>
</dbReference>
<dbReference type="AlphaFoldDB" id="A0A1B2HQ21"/>
<dbReference type="CDD" id="cd01167">
    <property type="entry name" value="bac_FRK"/>
    <property type="match status" value="1"/>
</dbReference>
<reference evidence="7 8" key="1">
    <citation type="submission" date="2016-07" db="EMBL/GenBank/DDBJ databases">
        <title>Complete genome sequence of the Lentzea guizhouensis DHS C013.</title>
        <authorList>
            <person name="Cao C."/>
        </authorList>
    </citation>
    <scope>NUCLEOTIDE SEQUENCE [LARGE SCALE GENOMIC DNA]</scope>
    <source>
        <strain evidence="7 8">DHS C013</strain>
    </source>
</reference>
<keyword evidence="4" id="KW-0418">Kinase</keyword>
<dbReference type="STRING" id="1586287.BBK82_31020"/>
<dbReference type="KEGG" id="led:BBK82_31020"/>
<dbReference type="InterPro" id="IPR029056">
    <property type="entry name" value="Ribokinase-like"/>
</dbReference>
<keyword evidence="2" id="KW-0808">Transferase</keyword>
<accession>A0A1B2HQ21</accession>
<dbReference type="PROSITE" id="PS00584">
    <property type="entry name" value="PFKB_KINASES_2"/>
    <property type="match status" value="1"/>
</dbReference>
<keyword evidence="5" id="KW-0067">ATP-binding</keyword>
<dbReference type="InterPro" id="IPR002173">
    <property type="entry name" value="Carboh/pur_kinase_PfkB_CS"/>
</dbReference>
<dbReference type="GO" id="GO:0016301">
    <property type="term" value="F:kinase activity"/>
    <property type="evidence" value="ECO:0007669"/>
    <property type="project" value="UniProtKB-KW"/>
</dbReference>
<keyword evidence="3" id="KW-0547">Nucleotide-binding</keyword>
<evidence type="ECO:0000256" key="2">
    <source>
        <dbReference type="ARBA" id="ARBA00022679"/>
    </source>
</evidence>
<dbReference type="SUPFAM" id="SSF53613">
    <property type="entry name" value="Ribokinase-like"/>
    <property type="match status" value="1"/>
</dbReference>
<dbReference type="InterPro" id="IPR050306">
    <property type="entry name" value="PfkB_Carbo_kinase"/>
</dbReference>
<dbReference type="RefSeq" id="WP_065918159.1">
    <property type="nucleotide sequence ID" value="NZ_CP016793.1"/>
</dbReference>
<sequence>MIIVGGEALVDLVPDRVGGYRPLPGGSPANTAAGIGRLGTQTALLARLADDRLGALLRTHLEMSNVDLGHCARSAAPTTLAVVDVGLDGAADYSFYIDGCADGGWQVTDLPAVLPPDAALHVGGSFALVVEPMAAAFETLLSREHPHRVITLDPNIRPMLIGDDATVRARFLRWLGMADVVKVSTDDLRWIAPGRPLAAVVSEWHERGPALVIVTRGAEGVYASGPSGVVELPGLTVDITDTVGAGDAFMAGFLAALDRNDLLTRTNLHTLTRTELVDTLAYAQRVAAITCTRAGADSPWFDELLTTEVRSEIC</sequence>
<protein>
    <recommendedName>
        <fullName evidence="6">Carbohydrate kinase PfkB domain-containing protein</fullName>
    </recommendedName>
</protein>
<gene>
    <name evidence="7" type="ORF">BBK82_31020</name>
</gene>
<dbReference type="PANTHER" id="PTHR43085:SF1">
    <property type="entry name" value="PSEUDOURIDINE KINASE-RELATED"/>
    <property type="match status" value="1"/>
</dbReference>
<keyword evidence="8" id="KW-1185">Reference proteome</keyword>
<dbReference type="PANTHER" id="PTHR43085">
    <property type="entry name" value="HEXOKINASE FAMILY MEMBER"/>
    <property type="match status" value="1"/>
</dbReference>
<dbReference type="EMBL" id="CP016793">
    <property type="protein sequence ID" value="ANZ39818.1"/>
    <property type="molecule type" value="Genomic_DNA"/>
</dbReference>
<comment type="similarity">
    <text evidence="1">Belongs to the carbohydrate kinase PfkB family.</text>
</comment>
<organism evidence="7 8">
    <name type="scientific">Lentzea guizhouensis</name>
    <dbReference type="NCBI Taxonomy" id="1586287"/>
    <lineage>
        <taxon>Bacteria</taxon>
        <taxon>Bacillati</taxon>
        <taxon>Actinomycetota</taxon>
        <taxon>Actinomycetes</taxon>
        <taxon>Pseudonocardiales</taxon>
        <taxon>Pseudonocardiaceae</taxon>
        <taxon>Lentzea</taxon>
    </lineage>
</organism>
<dbReference type="Gene3D" id="3.40.1190.20">
    <property type="match status" value="1"/>
</dbReference>
<evidence type="ECO:0000313" key="8">
    <source>
        <dbReference type="Proteomes" id="UP000093053"/>
    </source>
</evidence>
<evidence type="ECO:0000256" key="1">
    <source>
        <dbReference type="ARBA" id="ARBA00010688"/>
    </source>
</evidence>
<evidence type="ECO:0000259" key="6">
    <source>
        <dbReference type="Pfam" id="PF00294"/>
    </source>
</evidence>
<evidence type="ECO:0000256" key="3">
    <source>
        <dbReference type="ARBA" id="ARBA00022741"/>
    </source>
</evidence>
<dbReference type="Proteomes" id="UP000093053">
    <property type="component" value="Chromosome"/>
</dbReference>
<dbReference type="GO" id="GO:0005524">
    <property type="term" value="F:ATP binding"/>
    <property type="evidence" value="ECO:0007669"/>
    <property type="project" value="UniProtKB-KW"/>
</dbReference>
<evidence type="ECO:0000256" key="4">
    <source>
        <dbReference type="ARBA" id="ARBA00022777"/>
    </source>
</evidence>
<evidence type="ECO:0000256" key="5">
    <source>
        <dbReference type="ARBA" id="ARBA00022840"/>
    </source>
</evidence>
<feature type="domain" description="Carbohydrate kinase PfkB" evidence="6">
    <location>
        <begin position="16"/>
        <end position="299"/>
    </location>
</feature>